<keyword evidence="1" id="KW-0812">Transmembrane</keyword>
<feature type="chain" id="PRO_5007287938" evidence="2">
    <location>
        <begin position="22"/>
        <end position="68"/>
    </location>
</feature>
<feature type="non-terminal residue" evidence="3">
    <location>
        <position position="1"/>
    </location>
</feature>
<sequence>STSTLLSSILLSLSCLDTCYPSSFPQRTIAYLLPPYALTFAGLIGCLQLLPCLLALCHSFINSAELHF</sequence>
<dbReference type="RefSeq" id="XP_018062616.1">
    <property type="nucleotide sequence ID" value="XM_018212511.1"/>
</dbReference>
<keyword evidence="1" id="KW-0472">Membrane</keyword>
<feature type="transmembrane region" description="Helical" evidence="1">
    <location>
        <begin position="37"/>
        <end position="61"/>
    </location>
</feature>
<name>A0A132B7D7_MOLSC</name>
<keyword evidence="2" id="KW-0732">Signal</keyword>
<accession>A0A132B7D7</accession>
<gene>
    <name evidence="3" type="ORF">LY89DRAFT_659307</name>
</gene>
<dbReference type="EMBL" id="KQ947436">
    <property type="protein sequence ID" value="KUJ08261.1"/>
    <property type="molecule type" value="Genomic_DNA"/>
</dbReference>
<keyword evidence="1" id="KW-1133">Transmembrane helix</keyword>
<evidence type="ECO:0000256" key="1">
    <source>
        <dbReference type="SAM" id="Phobius"/>
    </source>
</evidence>
<dbReference type="KEGG" id="psco:LY89DRAFT_659307"/>
<keyword evidence="4" id="KW-1185">Reference proteome</keyword>
<organism evidence="3 4">
    <name type="scientific">Mollisia scopiformis</name>
    <name type="common">Conifer needle endophyte fungus</name>
    <name type="synonym">Phialocephala scopiformis</name>
    <dbReference type="NCBI Taxonomy" id="149040"/>
    <lineage>
        <taxon>Eukaryota</taxon>
        <taxon>Fungi</taxon>
        <taxon>Dikarya</taxon>
        <taxon>Ascomycota</taxon>
        <taxon>Pezizomycotina</taxon>
        <taxon>Leotiomycetes</taxon>
        <taxon>Helotiales</taxon>
        <taxon>Mollisiaceae</taxon>
        <taxon>Mollisia</taxon>
    </lineage>
</organism>
<evidence type="ECO:0000313" key="3">
    <source>
        <dbReference type="EMBL" id="KUJ08261.1"/>
    </source>
</evidence>
<dbReference type="AlphaFoldDB" id="A0A132B7D7"/>
<proteinExistence type="predicted"/>
<reference evidence="3 4" key="1">
    <citation type="submission" date="2015-10" db="EMBL/GenBank/DDBJ databases">
        <title>Full genome of DAOMC 229536 Phialocephala scopiformis, a fungal endophyte of spruce producing the potent anti-insectan compound rugulosin.</title>
        <authorList>
            <consortium name="DOE Joint Genome Institute"/>
            <person name="Walker A.K."/>
            <person name="Frasz S.L."/>
            <person name="Seifert K.A."/>
            <person name="Miller J.D."/>
            <person name="Mondo S.J."/>
            <person name="Labutti K."/>
            <person name="Lipzen A."/>
            <person name="Dockter R."/>
            <person name="Kennedy M."/>
            <person name="Grigoriev I.V."/>
            <person name="Spatafora J.W."/>
        </authorList>
    </citation>
    <scope>NUCLEOTIDE SEQUENCE [LARGE SCALE GENOMIC DNA]</scope>
    <source>
        <strain evidence="3 4">CBS 120377</strain>
    </source>
</reference>
<dbReference type="Proteomes" id="UP000070700">
    <property type="component" value="Unassembled WGS sequence"/>
</dbReference>
<dbReference type="GeneID" id="28822237"/>
<dbReference type="InParanoid" id="A0A132B7D7"/>
<evidence type="ECO:0000256" key="2">
    <source>
        <dbReference type="SAM" id="SignalP"/>
    </source>
</evidence>
<feature type="signal peptide" evidence="2">
    <location>
        <begin position="1"/>
        <end position="21"/>
    </location>
</feature>
<evidence type="ECO:0000313" key="4">
    <source>
        <dbReference type="Proteomes" id="UP000070700"/>
    </source>
</evidence>
<protein>
    <submittedName>
        <fullName evidence="3">Uncharacterized protein</fullName>
    </submittedName>
</protein>